<dbReference type="Pfam" id="PF02113">
    <property type="entry name" value="Peptidase_S13"/>
    <property type="match status" value="1"/>
</dbReference>
<dbReference type="PANTHER" id="PTHR30023:SF0">
    <property type="entry name" value="PENICILLIN-SENSITIVE CARBOXYPEPTIDASE A"/>
    <property type="match status" value="1"/>
</dbReference>
<keyword evidence="2" id="KW-0378">Hydrolase</keyword>
<dbReference type="GO" id="GO:0006508">
    <property type="term" value="P:proteolysis"/>
    <property type="evidence" value="ECO:0007669"/>
    <property type="project" value="InterPro"/>
</dbReference>
<evidence type="ECO:0000313" key="3">
    <source>
        <dbReference type="EMBL" id="OTP78392.1"/>
    </source>
</evidence>
<dbReference type="SUPFAM" id="SSF56601">
    <property type="entry name" value="beta-lactamase/transpeptidase-like"/>
    <property type="match status" value="1"/>
</dbReference>
<dbReference type="InterPro" id="IPR012338">
    <property type="entry name" value="Beta-lactam/transpept-like"/>
</dbReference>
<reference evidence="3 4" key="1">
    <citation type="submission" date="2017-03" db="EMBL/GenBank/DDBJ databases">
        <title>Genome analysis of strain PAMC 26577.</title>
        <authorList>
            <person name="Oh H.-M."/>
            <person name="Yang J.-A."/>
        </authorList>
    </citation>
    <scope>NUCLEOTIDE SEQUENCE [LARGE SCALE GENOMIC DNA]</scope>
    <source>
        <strain evidence="3 4">PAMC 26577</strain>
    </source>
</reference>
<dbReference type="InterPro" id="IPR000667">
    <property type="entry name" value="Peptidase_S13"/>
</dbReference>
<dbReference type="GO" id="GO:0004185">
    <property type="term" value="F:serine-type carboxypeptidase activity"/>
    <property type="evidence" value="ECO:0007669"/>
    <property type="project" value="InterPro"/>
</dbReference>
<proteinExistence type="inferred from homology"/>
<organism evidence="3 4">
    <name type="scientific">Caballeronia sordidicola</name>
    <name type="common">Burkholderia sordidicola</name>
    <dbReference type="NCBI Taxonomy" id="196367"/>
    <lineage>
        <taxon>Bacteria</taxon>
        <taxon>Pseudomonadati</taxon>
        <taxon>Pseudomonadota</taxon>
        <taxon>Betaproteobacteria</taxon>
        <taxon>Burkholderiales</taxon>
        <taxon>Burkholderiaceae</taxon>
        <taxon>Caballeronia</taxon>
    </lineage>
</organism>
<comment type="similarity">
    <text evidence="1">Belongs to the peptidase S13 family.</text>
</comment>
<protein>
    <submittedName>
        <fullName evidence="3">D-aminoacylase</fullName>
    </submittedName>
</protein>
<dbReference type="Proteomes" id="UP000195221">
    <property type="component" value="Unassembled WGS sequence"/>
</dbReference>
<evidence type="ECO:0000313" key="4">
    <source>
        <dbReference type="Proteomes" id="UP000195221"/>
    </source>
</evidence>
<dbReference type="EMBL" id="NBTZ01000025">
    <property type="protein sequence ID" value="OTP78392.1"/>
    <property type="molecule type" value="Genomic_DNA"/>
</dbReference>
<dbReference type="Gene3D" id="3.40.710.10">
    <property type="entry name" value="DD-peptidase/beta-lactamase superfamily"/>
    <property type="match status" value="1"/>
</dbReference>
<sequence>MLVASCGSDGDSTTDPIAQVMNKPRYTSAKSQWSLVMMDASTGEVLQSLQPDKLVLTASVRKLYSVATALNVIGADHRFVTPVYRNGPVDSSGKLTGDLILKASGDLTFGGRQKPDGTVDYTDFDHNDARGFSGAILTLKIR</sequence>
<evidence type="ECO:0000256" key="2">
    <source>
        <dbReference type="ARBA" id="ARBA00022801"/>
    </source>
</evidence>
<gene>
    <name evidence="3" type="ORF">PAMC26577_05065</name>
</gene>
<accession>A0A242N470</accession>
<comment type="caution">
    <text evidence="3">The sequence shown here is derived from an EMBL/GenBank/DDBJ whole genome shotgun (WGS) entry which is preliminary data.</text>
</comment>
<evidence type="ECO:0000256" key="1">
    <source>
        <dbReference type="ARBA" id="ARBA00006096"/>
    </source>
</evidence>
<dbReference type="AlphaFoldDB" id="A0A242N470"/>
<name>A0A242N470_CABSO</name>
<dbReference type="PANTHER" id="PTHR30023">
    <property type="entry name" value="D-ALANYL-D-ALANINE CARBOXYPEPTIDASE"/>
    <property type="match status" value="1"/>
</dbReference>
<dbReference type="GO" id="GO:0000270">
    <property type="term" value="P:peptidoglycan metabolic process"/>
    <property type="evidence" value="ECO:0007669"/>
    <property type="project" value="TreeGrafter"/>
</dbReference>